<dbReference type="Pfam" id="PF22776">
    <property type="entry name" value="K_trans_C"/>
    <property type="match status" value="1"/>
</dbReference>
<keyword evidence="14" id="KW-1185">Reference proteome</keyword>
<accession>A0A9P5NEW7</accession>
<keyword evidence="8 10" id="KW-0472">Membrane</keyword>
<evidence type="ECO:0000256" key="3">
    <source>
        <dbReference type="ARBA" id="ARBA00022538"/>
    </source>
</evidence>
<evidence type="ECO:0000256" key="1">
    <source>
        <dbReference type="ARBA" id="ARBA00004141"/>
    </source>
</evidence>
<protein>
    <submittedName>
        <fullName evidence="13">Potassium transporter</fullName>
    </submittedName>
</protein>
<dbReference type="InterPro" id="IPR053952">
    <property type="entry name" value="K_trans_C"/>
</dbReference>
<dbReference type="OrthoDB" id="504708at2759"/>
<evidence type="ECO:0000256" key="7">
    <source>
        <dbReference type="ARBA" id="ARBA00023065"/>
    </source>
</evidence>
<feature type="transmembrane region" description="Helical" evidence="10">
    <location>
        <begin position="330"/>
        <end position="361"/>
    </location>
</feature>
<evidence type="ECO:0000256" key="10">
    <source>
        <dbReference type="SAM" id="Phobius"/>
    </source>
</evidence>
<keyword evidence="7" id="KW-0406">Ion transport</keyword>
<dbReference type="PANTHER" id="PTHR30540:SF83">
    <property type="entry name" value="K+ POTASSIUM TRANSPORTER"/>
    <property type="match status" value="1"/>
</dbReference>
<comment type="caution">
    <text evidence="13">The sequence shown here is derived from an EMBL/GenBank/DDBJ whole genome shotgun (WGS) entry which is preliminary data.</text>
</comment>
<evidence type="ECO:0000256" key="6">
    <source>
        <dbReference type="ARBA" id="ARBA00022989"/>
    </source>
</evidence>
<evidence type="ECO:0000256" key="8">
    <source>
        <dbReference type="ARBA" id="ARBA00023136"/>
    </source>
</evidence>
<keyword evidence="5" id="KW-0630">Potassium</keyword>
<feature type="region of interest" description="Disordered" evidence="9">
    <location>
        <begin position="512"/>
        <end position="531"/>
    </location>
</feature>
<feature type="transmembrane region" description="Helical" evidence="10">
    <location>
        <begin position="142"/>
        <end position="165"/>
    </location>
</feature>
<gene>
    <name evidence="13" type="ORF">CPB84DRAFT_1713690</name>
</gene>
<dbReference type="EMBL" id="JADNYJ010000126">
    <property type="protein sequence ID" value="KAF8882060.1"/>
    <property type="molecule type" value="Genomic_DNA"/>
</dbReference>
<feature type="transmembrane region" description="Helical" evidence="10">
    <location>
        <begin position="282"/>
        <end position="301"/>
    </location>
</feature>
<feature type="transmembrane region" description="Helical" evidence="10">
    <location>
        <begin position="64"/>
        <end position="85"/>
    </location>
</feature>
<sequence>MSPEGSAEQGFNLKREALHLTGWPLLTLSFQTLGIIYSDIGTSPLYVLNGIWPSDGPMPSKEDIIGGISAIIWALTLLPMLKYVWISLHFGTTEGEGGSFALYQGLYPREGVDYDADRTLTGEYTGGKEQNRPHTFKEKVRWPLLLLSLFGTALTMADGVFTPAVSVTSAVGGIAVAKPSVSHDVVPISIAFLVVLFAAQQFGTARLSFLFSPLAFLWFLLLIGTGIYNITFFPGIFRAFDPSRAVLLFVRTRNYDLLAGVLLSITGCEAMFANLGQFNATAIRMSFCTFVYPGLVLAYLGQGARLIHDGEAILGNVFYDSIPGPKNGPLFWILFTFAILATLIASQALITGTFSLIQQIINTKAFPPILMKYTSETIQGQVYVPAFNWALMIATVVVVAAFGDLSNLTNAYGFAVATVMFSTSFLLAIQMRWVKHWPFIVGVVFFAVFGFFDALFWGASLKKVPHGAWVPLMIGSVLESIMVLWVWAKSLEDTFDRKNRMNLKHFIHQTPKIREEQPPDNGHDPDDDQTADEHDELSYYFYEVSSTRGSVKFADEKPGEKRELQRIPSAAVFHKITTGKGVPHTFVEFIRQWPALPRVVVFLSVCILPIARVPPQDRYVVSKVRTIDG</sequence>
<feature type="non-terminal residue" evidence="13">
    <location>
        <position position="629"/>
    </location>
</feature>
<feature type="transmembrane region" description="Helical" evidence="10">
    <location>
        <begin position="409"/>
        <end position="429"/>
    </location>
</feature>
<dbReference type="PANTHER" id="PTHR30540">
    <property type="entry name" value="OSMOTIC STRESS POTASSIUM TRANSPORTER"/>
    <property type="match status" value="1"/>
</dbReference>
<evidence type="ECO:0000313" key="14">
    <source>
        <dbReference type="Proteomes" id="UP000724874"/>
    </source>
</evidence>
<keyword evidence="3" id="KW-0633">Potassium transport</keyword>
<evidence type="ECO:0000256" key="2">
    <source>
        <dbReference type="ARBA" id="ARBA00022448"/>
    </source>
</evidence>
<evidence type="ECO:0000256" key="4">
    <source>
        <dbReference type="ARBA" id="ARBA00022692"/>
    </source>
</evidence>
<reference evidence="13" key="1">
    <citation type="submission" date="2020-11" db="EMBL/GenBank/DDBJ databases">
        <authorList>
            <consortium name="DOE Joint Genome Institute"/>
            <person name="Ahrendt S."/>
            <person name="Riley R."/>
            <person name="Andreopoulos W."/>
            <person name="LaButti K."/>
            <person name="Pangilinan J."/>
            <person name="Ruiz-duenas F.J."/>
            <person name="Barrasa J.M."/>
            <person name="Sanchez-Garcia M."/>
            <person name="Camarero S."/>
            <person name="Miyauchi S."/>
            <person name="Serrano A."/>
            <person name="Linde D."/>
            <person name="Babiker R."/>
            <person name="Drula E."/>
            <person name="Ayuso-Fernandez I."/>
            <person name="Pacheco R."/>
            <person name="Padilla G."/>
            <person name="Ferreira P."/>
            <person name="Barriuso J."/>
            <person name="Kellner H."/>
            <person name="Castanera R."/>
            <person name="Alfaro M."/>
            <person name="Ramirez L."/>
            <person name="Pisabarro A.G."/>
            <person name="Kuo A."/>
            <person name="Tritt A."/>
            <person name="Lipzen A."/>
            <person name="He G."/>
            <person name="Yan M."/>
            <person name="Ng V."/>
            <person name="Cullen D."/>
            <person name="Martin F."/>
            <person name="Rosso M.-N."/>
            <person name="Henrissat B."/>
            <person name="Hibbett D."/>
            <person name="Martinez A.T."/>
            <person name="Grigoriev I.V."/>
        </authorList>
    </citation>
    <scope>NUCLEOTIDE SEQUENCE</scope>
    <source>
        <strain evidence="13">AH 44721</strain>
    </source>
</reference>
<feature type="transmembrane region" description="Helical" evidence="10">
    <location>
        <begin position="382"/>
        <end position="403"/>
    </location>
</feature>
<feature type="domain" description="K+ potassium transporter integral membrane" evidence="11">
    <location>
        <begin position="29"/>
        <end position="508"/>
    </location>
</feature>
<organism evidence="13 14">
    <name type="scientific">Gymnopilus junonius</name>
    <name type="common">Spectacular rustgill mushroom</name>
    <name type="synonym">Gymnopilus spectabilis subsp. junonius</name>
    <dbReference type="NCBI Taxonomy" id="109634"/>
    <lineage>
        <taxon>Eukaryota</taxon>
        <taxon>Fungi</taxon>
        <taxon>Dikarya</taxon>
        <taxon>Basidiomycota</taxon>
        <taxon>Agaricomycotina</taxon>
        <taxon>Agaricomycetes</taxon>
        <taxon>Agaricomycetidae</taxon>
        <taxon>Agaricales</taxon>
        <taxon>Agaricineae</taxon>
        <taxon>Hymenogastraceae</taxon>
        <taxon>Gymnopilus</taxon>
    </lineage>
</organism>
<feature type="domain" description="K+ potassium transporter C-terminal" evidence="12">
    <location>
        <begin position="568"/>
        <end position="624"/>
    </location>
</feature>
<dbReference type="Proteomes" id="UP000724874">
    <property type="component" value="Unassembled WGS sequence"/>
</dbReference>
<name>A0A9P5NEW7_GYMJU</name>
<proteinExistence type="predicted"/>
<feature type="transmembrane region" description="Helical" evidence="10">
    <location>
        <begin position="257"/>
        <end position="275"/>
    </location>
</feature>
<evidence type="ECO:0000259" key="12">
    <source>
        <dbReference type="Pfam" id="PF22776"/>
    </source>
</evidence>
<dbReference type="Pfam" id="PF02705">
    <property type="entry name" value="K_trans"/>
    <property type="match status" value="1"/>
</dbReference>
<feature type="transmembrane region" description="Helical" evidence="10">
    <location>
        <begin position="185"/>
        <end position="203"/>
    </location>
</feature>
<dbReference type="GO" id="GO:0015079">
    <property type="term" value="F:potassium ion transmembrane transporter activity"/>
    <property type="evidence" value="ECO:0007669"/>
    <property type="project" value="InterPro"/>
</dbReference>
<keyword evidence="4 10" id="KW-0812">Transmembrane</keyword>
<comment type="subcellular location">
    <subcellularLocation>
        <location evidence="1">Membrane</location>
        <topology evidence="1">Multi-pass membrane protein</topology>
    </subcellularLocation>
</comment>
<feature type="transmembrane region" description="Helical" evidence="10">
    <location>
        <begin position="215"/>
        <end position="237"/>
    </location>
</feature>
<evidence type="ECO:0000256" key="9">
    <source>
        <dbReference type="SAM" id="MobiDB-lite"/>
    </source>
</evidence>
<dbReference type="AlphaFoldDB" id="A0A9P5NEW7"/>
<feature type="transmembrane region" description="Helical" evidence="10">
    <location>
        <begin position="436"/>
        <end position="457"/>
    </location>
</feature>
<evidence type="ECO:0000313" key="13">
    <source>
        <dbReference type="EMBL" id="KAF8882060.1"/>
    </source>
</evidence>
<dbReference type="GO" id="GO:0016020">
    <property type="term" value="C:membrane"/>
    <property type="evidence" value="ECO:0007669"/>
    <property type="project" value="UniProtKB-SubCell"/>
</dbReference>
<dbReference type="InterPro" id="IPR003855">
    <property type="entry name" value="K+_transporter"/>
</dbReference>
<keyword evidence="6 10" id="KW-1133">Transmembrane helix</keyword>
<dbReference type="InterPro" id="IPR053951">
    <property type="entry name" value="K_trans_N"/>
</dbReference>
<keyword evidence="2" id="KW-0813">Transport</keyword>
<feature type="compositionally biased region" description="Basic and acidic residues" evidence="9">
    <location>
        <begin position="512"/>
        <end position="524"/>
    </location>
</feature>
<evidence type="ECO:0000256" key="5">
    <source>
        <dbReference type="ARBA" id="ARBA00022958"/>
    </source>
</evidence>
<feature type="transmembrane region" description="Helical" evidence="10">
    <location>
        <begin position="469"/>
        <end position="488"/>
    </location>
</feature>
<evidence type="ECO:0000259" key="11">
    <source>
        <dbReference type="Pfam" id="PF02705"/>
    </source>
</evidence>